<proteinExistence type="predicted"/>
<dbReference type="EMBL" id="JAKEVZ010000012">
    <property type="protein sequence ID" value="MCF1752438.1"/>
    <property type="molecule type" value="Genomic_DNA"/>
</dbReference>
<feature type="transmembrane region" description="Helical" evidence="1">
    <location>
        <begin position="12"/>
        <end position="34"/>
    </location>
</feature>
<reference evidence="2 3" key="1">
    <citation type="submission" date="2022-01" db="EMBL/GenBank/DDBJ databases">
        <title>Mariniradius saccharolyticus sp. nov., isolated from sediment of a river.</title>
        <authorList>
            <person name="Liu H."/>
        </authorList>
    </citation>
    <scope>NUCLEOTIDE SEQUENCE [LARGE SCALE GENOMIC DNA]</scope>
    <source>
        <strain evidence="2 3">RY-2</strain>
    </source>
</reference>
<keyword evidence="1" id="KW-0812">Transmembrane</keyword>
<sequence>MVHCKPKTSTYIALSLILLALVAGLVSTLGHFASQRTYPIWLYLSVTVLLTVVILMLLVKMMAGFKTISAGDGKIVTMLPLRNQTKVYPLAEVIAWDEEKVVANKREFRQLTIVFSDKNSFTISNHEHVNYDDFFKYLIKKLPNKRPKQKAKQ</sequence>
<dbReference type="RefSeq" id="WP_234862331.1">
    <property type="nucleotide sequence ID" value="NZ_JAKEVZ010000012.1"/>
</dbReference>
<evidence type="ECO:0000256" key="1">
    <source>
        <dbReference type="SAM" id="Phobius"/>
    </source>
</evidence>
<protein>
    <recommendedName>
        <fullName evidence="4">YcxB-like protein</fullName>
    </recommendedName>
</protein>
<organism evidence="2 3">
    <name type="scientific">Mariniradius sediminis</name>
    <dbReference type="NCBI Taxonomy" id="2909237"/>
    <lineage>
        <taxon>Bacteria</taxon>
        <taxon>Pseudomonadati</taxon>
        <taxon>Bacteroidota</taxon>
        <taxon>Cytophagia</taxon>
        <taxon>Cytophagales</taxon>
        <taxon>Cyclobacteriaceae</taxon>
        <taxon>Mariniradius</taxon>
    </lineage>
</organism>
<dbReference type="Proteomes" id="UP001201449">
    <property type="component" value="Unassembled WGS sequence"/>
</dbReference>
<keyword evidence="1" id="KW-1133">Transmembrane helix</keyword>
<evidence type="ECO:0008006" key="4">
    <source>
        <dbReference type="Google" id="ProtNLM"/>
    </source>
</evidence>
<gene>
    <name evidence="2" type="ORF">L0U89_15365</name>
</gene>
<keyword evidence="1" id="KW-0472">Membrane</keyword>
<feature type="transmembrane region" description="Helical" evidence="1">
    <location>
        <begin position="40"/>
        <end position="59"/>
    </location>
</feature>
<comment type="caution">
    <text evidence="2">The sequence shown here is derived from an EMBL/GenBank/DDBJ whole genome shotgun (WGS) entry which is preliminary data.</text>
</comment>
<evidence type="ECO:0000313" key="3">
    <source>
        <dbReference type="Proteomes" id="UP001201449"/>
    </source>
</evidence>
<accession>A0ABS9BZZ2</accession>
<name>A0ABS9BZZ2_9BACT</name>
<evidence type="ECO:0000313" key="2">
    <source>
        <dbReference type="EMBL" id="MCF1752438.1"/>
    </source>
</evidence>
<keyword evidence="3" id="KW-1185">Reference proteome</keyword>